<dbReference type="Gene3D" id="3.40.525.10">
    <property type="entry name" value="CRAL-TRIO lipid binding domain"/>
    <property type="match status" value="1"/>
</dbReference>
<reference evidence="2 3" key="1">
    <citation type="submission" date="2024-02" db="EMBL/GenBank/DDBJ databases">
        <authorList>
            <person name="Chen Y."/>
            <person name="Shah S."/>
            <person name="Dougan E. K."/>
            <person name="Thang M."/>
            <person name="Chan C."/>
        </authorList>
    </citation>
    <scope>NUCLEOTIDE SEQUENCE [LARGE SCALE GENOMIC DNA]</scope>
</reference>
<name>A0ABP0RZB1_9DINO</name>
<gene>
    <name evidence="2" type="ORF">SCF082_LOCUS49046</name>
</gene>
<dbReference type="Proteomes" id="UP001642464">
    <property type="component" value="Unassembled WGS sequence"/>
</dbReference>
<dbReference type="CDD" id="cd00170">
    <property type="entry name" value="SEC14"/>
    <property type="match status" value="1"/>
</dbReference>
<dbReference type="InterPro" id="IPR001251">
    <property type="entry name" value="CRAL-TRIO_dom"/>
</dbReference>
<feature type="non-terminal residue" evidence="2">
    <location>
        <position position="1"/>
    </location>
</feature>
<proteinExistence type="predicted"/>
<dbReference type="Pfam" id="PF00650">
    <property type="entry name" value="CRAL_TRIO"/>
    <property type="match status" value="1"/>
</dbReference>
<dbReference type="EMBL" id="CAXAMM010042491">
    <property type="protein sequence ID" value="CAK9105221.1"/>
    <property type="molecule type" value="Genomic_DNA"/>
</dbReference>
<organism evidence="2 3">
    <name type="scientific">Durusdinium trenchii</name>
    <dbReference type="NCBI Taxonomy" id="1381693"/>
    <lineage>
        <taxon>Eukaryota</taxon>
        <taxon>Sar</taxon>
        <taxon>Alveolata</taxon>
        <taxon>Dinophyceae</taxon>
        <taxon>Suessiales</taxon>
        <taxon>Symbiodiniaceae</taxon>
        <taxon>Durusdinium</taxon>
    </lineage>
</organism>
<evidence type="ECO:0000313" key="3">
    <source>
        <dbReference type="Proteomes" id="UP001642464"/>
    </source>
</evidence>
<dbReference type="SUPFAM" id="SSF52087">
    <property type="entry name" value="CRAL/TRIO domain"/>
    <property type="match status" value="1"/>
</dbReference>
<keyword evidence="3" id="KW-1185">Reference proteome</keyword>
<evidence type="ECO:0000259" key="1">
    <source>
        <dbReference type="Pfam" id="PF00650"/>
    </source>
</evidence>
<sequence length="245" mass="27637">GVLLLRESCDAAGVRLRNDWEAVRTVMVCQGRIREAFERVKVLRAVEERLALDSIDPLEAYDEVQRVMPDAVRISGVDAKGRVVCFVSLSKFFPGKISGDQEPFMIRYLLTMMEITACSLQEFENGVAWYADASDIGLRNVSFRSLRQYGWTLRRGPAFKTKRVALLKCGALFKPTANALKLFLSAKMQQRIVVSSNDANLRRNVDGSSIPVNASVRGLATRKDLRALFSQRLEAFREHEACFRI</sequence>
<feature type="domain" description="CRAL-TRIO" evidence="1">
    <location>
        <begin position="74"/>
        <end position="212"/>
    </location>
</feature>
<protein>
    <recommendedName>
        <fullName evidence="1">CRAL-TRIO domain-containing protein</fullName>
    </recommendedName>
</protein>
<comment type="caution">
    <text evidence="2">The sequence shown here is derived from an EMBL/GenBank/DDBJ whole genome shotgun (WGS) entry which is preliminary data.</text>
</comment>
<accession>A0ABP0RZB1</accession>
<dbReference type="InterPro" id="IPR036865">
    <property type="entry name" value="CRAL-TRIO_dom_sf"/>
</dbReference>
<evidence type="ECO:0000313" key="2">
    <source>
        <dbReference type="EMBL" id="CAK9105221.1"/>
    </source>
</evidence>